<dbReference type="SUPFAM" id="SSF53098">
    <property type="entry name" value="Ribonuclease H-like"/>
    <property type="match status" value="1"/>
</dbReference>
<dbReference type="InterPro" id="IPR001598">
    <property type="entry name" value="Transposase_IS30_CS"/>
</dbReference>
<dbReference type="PROSITE" id="PS50994">
    <property type="entry name" value="INTEGRASE"/>
    <property type="match status" value="1"/>
</dbReference>
<dbReference type="KEGG" id="hha:Hhal_1276"/>
<dbReference type="GO" id="GO:0003677">
    <property type="term" value="F:DNA binding"/>
    <property type="evidence" value="ECO:0007669"/>
    <property type="project" value="UniProtKB-KW"/>
</dbReference>
<gene>
    <name evidence="7" type="ordered locus">Hhal_1276</name>
</gene>
<dbReference type="OrthoDB" id="9803231at2"/>
<reference evidence="7 8" key="2">
    <citation type="journal article" date="2013" name="Stand. Genomic Sci.">
        <title>Complete genome sequence of Halorhodospira halophila SL1.</title>
        <authorList>
            <person name="Challacombe J.F."/>
            <person name="Majid S."/>
            <person name="Deole R."/>
            <person name="Brettin T.S."/>
            <person name="Bruce D."/>
            <person name="Delano S.F."/>
            <person name="Detter J.C."/>
            <person name="Gleasner C.D."/>
            <person name="Han C.S."/>
            <person name="Misra M."/>
            <person name="Reitenga K.G."/>
            <person name="Mikhailova N."/>
            <person name="Woyke T."/>
            <person name="Pitluck S."/>
            <person name="Nolan M."/>
            <person name="Land M.L."/>
            <person name="Saunders E."/>
            <person name="Tapia R."/>
            <person name="Lapidus A."/>
            <person name="Ivanova N."/>
            <person name="Hoff W.D."/>
        </authorList>
    </citation>
    <scope>NUCLEOTIDE SEQUENCE [LARGE SCALE GENOMIC DNA]</scope>
    <source>
        <strain evidence="8">DSM 244 / SL1</strain>
    </source>
</reference>
<keyword evidence="3" id="KW-0815">Transposition</keyword>
<dbReference type="InterPro" id="IPR053392">
    <property type="entry name" value="Transposase_IS30-like"/>
</dbReference>
<reference evidence="8" key="1">
    <citation type="submission" date="2006-12" db="EMBL/GenBank/DDBJ databases">
        <title>Complete sequence of Halorhodospira halophila SL1.</title>
        <authorList>
            <consortium name="US DOE Joint Genome Institute"/>
            <person name="Copeland A."/>
            <person name="Lucas S."/>
            <person name="Lapidus A."/>
            <person name="Barry K."/>
            <person name="Detter J.C."/>
            <person name="Glavina del Rio T."/>
            <person name="Hammon N."/>
            <person name="Israni S."/>
            <person name="Dalin E."/>
            <person name="Tice H."/>
            <person name="Pitluck S."/>
            <person name="Saunders E."/>
            <person name="Brettin T."/>
            <person name="Bruce D."/>
            <person name="Han C."/>
            <person name="Tapia R."/>
            <person name="Schmutz J."/>
            <person name="Larimer F."/>
            <person name="Land M."/>
            <person name="Hauser L."/>
            <person name="Kyrpides N."/>
            <person name="Mikhailova N."/>
            <person name="Hoff W."/>
            <person name="Richardson P."/>
        </authorList>
    </citation>
    <scope>NUCLEOTIDE SEQUENCE [LARGE SCALE GENOMIC DNA]</scope>
    <source>
        <strain evidence="8">DSM 244 / SL1</strain>
    </source>
</reference>
<keyword evidence="4" id="KW-0238">DNA-binding</keyword>
<comment type="similarity">
    <text evidence="2">Belongs to the transposase IS30 family.</text>
</comment>
<comment type="function">
    <text evidence="1">Required for the transposition of the insertion element.</text>
</comment>
<evidence type="ECO:0000256" key="2">
    <source>
        <dbReference type="ARBA" id="ARBA00006363"/>
    </source>
</evidence>
<evidence type="ECO:0000256" key="4">
    <source>
        <dbReference type="ARBA" id="ARBA00023125"/>
    </source>
</evidence>
<dbReference type="AlphaFoldDB" id="A1WWI8"/>
<evidence type="ECO:0000313" key="7">
    <source>
        <dbReference type="EMBL" id="ABM62050.1"/>
    </source>
</evidence>
<dbReference type="Pfam" id="PF13936">
    <property type="entry name" value="HTH_38"/>
    <property type="match status" value="1"/>
</dbReference>
<dbReference type="RefSeq" id="WP_011814073.1">
    <property type="nucleotide sequence ID" value="NC_008789.1"/>
</dbReference>
<name>A1WWI8_HALHL</name>
<dbReference type="Pfam" id="PF00665">
    <property type="entry name" value="rve"/>
    <property type="match status" value="1"/>
</dbReference>
<evidence type="ECO:0000256" key="5">
    <source>
        <dbReference type="ARBA" id="ARBA00023172"/>
    </source>
</evidence>
<dbReference type="HOGENOM" id="CLU_035706_0_0_6"/>
<dbReference type="eggNOG" id="COG2826">
    <property type="taxonomic scope" value="Bacteria"/>
</dbReference>
<proteinExistence type="inferred from homology"/>
<dbReference type="InterPro" id="IPR012337">
    <property type="entry name" value="RNaseH-like_sf"/>
</dbReference>
<keyword evidence="8" id="KW-1185">Reference proteome</keyword>
<evidence type="ECO:0000256" key="1">
    <source>
        <dbReference type="ARBA" id="ARBA00002190"/>
    </source>
</evidence>
<dbReference type="Proteomes" id="UP000000647">
    <property type="component" value="Chromosome"/>
</dbReference>
<accession>A1WWI8</accession>
<dbReference type="EMBL" id="CP000544">
    <property type="protein sequence ID" value="ABM62050.1"/>
    <property type="molecule type" value="Genomic_DNA"/>
</dbReference>
<organism evidence="7 8">
    <name type="scientific">Halorhodospira halophila (strain DSM 244 / SL1)</name>
    <name type="common">Ectothiorhodospira halophila (strain DSM 244 / SL1)</name>
    <dbReference type="NCBI Taxonomy" id="349124"/>
    <lineage>
        <taxon>Bacteria</taxon>
        <taxon>Pseudomonadati</taxon>
        <taxon>Pseudomonadota</taxon>
        <taxon>Gammaproteobacteria</taxon>
        <taxon>Chromatiales</taxon>
        <taxon>Ectothiorhodospiraceae</taxon>
        <taxon>Halorhodospira</taxon>
    </lineage>
</organism>
<feature type="domain" description="Integrase catalytic" evidence="6">
    <location>
        <begin position="179"/>
        <end position="332"/>
    </location>
</feature>
<evidence type="ECO:0000256" key="3">
    <source>
        <dbReference type="ARBA" id="ARBA00022578"/>
    </source>
</evidence>
<dbReference type="InterPro" id="IPR051917">
    <property type="entry name" value="Transposase-Integrase"/>
</dbReference>
<dbReference type="PROSITE" id="PS01043">
    <property type="entry name" value="TRANSPOSASE_IS30"/>
    <property type="match status" value="1"/>
</dbReference>
<protein>
    <submittedName>
        <fullName evidence="7">Integrase, catalytic region</fullName>
    </submittedName>
</protein>
<sequence>MANGYQHLSDQERAVILSERSRGSSARAISHLLGRSPSTVTRELARGSDPAAETAYCPTQGAQEYRARRRRCGRPAKLVEGGWLYRYVLDRLCYWQWSPEQIAGRLARMNPEDPEARVSHETIYAAIYAHPKGSLKQELIRALRRQKPQRGQRRRTAARGGSIAPEHLPIAYRPEEIEQRLMPGHWEGDLIKGAYNRSSVGTLVERKTRYVVLSKMHDGTAEAALEGFHRQMRRLPAILRQSLTYDRGSEMACHERLARRLNLSIWFADPHAPWQRGSNENTNGLLRQYLPKGADLSEPSQTQLNDIARLLNQRPRKALDFRTPEEAMTEELQAFSKTVALDS</sequence>
<dbReference type="GO" id="GO:0006313">
    <property type="term" value="P:DNA transposition"/>
    <property type="evidence" value="ECO:0007669"/>
    <property type="project" value="InterPro"/>
</dbReference>
<dbReference type="Gene3D" id="3.30.420.10">
    <property type="entry name" value="Ribonuclease H-like superfamily/Ribonuclease H"/>
    <property type="match status" value="1"/>
</dbReference>
<evidence type="ECO:0000313" key="8">
    <source>
        <dbReference type="Proteomes" id="UP000000647"/>
    </source>
</evidence>
<dbReference type="GO" id="GO:0004803">
    <property type="term" value="F:transposase activity"/>
    <property type="evidence" value="ECO:0007669"/>
    <property type="project" value="InterPro"/>
</dbReference>
<dbReference type="InterPro" id="IPR001584">
    <property type="entry name" value="Integrase_cat-core"/>
</dbReference>
<evidence type="ECO:0000259" key="6">
    <source>
        <dbReference type="PROSITE" id="PS50994"/>
    </source>
</evidence>
<dbReference type="NCBIfam" id="NF033563">
    <property type="entry name" value="transpos_IS30"/>
    <property type="match status" value="1"/>
</dbReference>
<dbReference type="GO" id="GO:0015074">
    <property type="term" value="P:DNA integration"/>
    <property type="evidence" value="ECO:0007669"/>
    <property type="project" value="InterPro"/>
</dbReference>
<dbReference type="PANTHER" id="PTHR10948:SF23">
    <property type="entry name" value="TRANSPOSASE INSI FOR INSERTION SEQUENCE ELEMENT IS30A-RELATED"/>
    <property type="match status" value="1"/>
</dbReference>
<dbReference type="InterPro" id="IPR036397">
    <property type="entry name" value="RNaseH_sf"/>
</dbReference>
<dbReference type="PANTHER" id="PTHR10948">
    <property type="entry name" value="TRANSPOSASE"/>
    <property type="match status" value="1"/>
</dbReference>
<dbReference type="GO" id="GO:0005829">
    <property type="term" value="C:cytosol"/>
    <property type="evidence" value="ECO:0007669"/>
    <property type="project" value="TreeGrafter"/>
</dbReference>
<dbReference type="InterPro" id="IPR025246">
    <property type="entry name" value="IS30-like_HTH"/>
</dbReference>
<keyword evidence="5" id="KW-0233">DNA recombination</keyword>